<evidence type="ECO:0000256" key="2">
    <source>
        <dbReference type="SAM" id="Phobius"/>
    </source>
</evidence>
<keyword evidence="2" id="KW-1133">Transmembrane helix</keyword>
<feature type="region of interest" description="Disordered" evidence="1">
    <location>
        <begin position="112"/>
        <end position="149"/>
    </location>
</feature>
<sequence>MAAPIAVVAIYVYNIISFIQWGKNIIQKIFSKETTTTTIASRIIIEDTTKFDYENLKPKKQYKSNDRSASSSSGSSISFVLIIAIILAVVAFIIYRKRIETNENKFSFEQTEKYFETSPSPPTSETEPNHSSMWSTIPSSLQRSTLTIV</sequence>
<gene>
    <name evidence="3" type="ORF">BJG266_LOCUS31510</name>
    <name evidence="4" type="ORF">QVE165_LOCUS48464</name>
</gene>
<feature type="transmembrane region" description="Helical" evidence="2">
    <location>
        <begin position="76"/>
        <end position="95"/>
    </location>
</feature>
<dbReference type="Proteomes" id="UP000663832">
    <property type="component" value="Unassembled WGS sequence"/>
</dbReference>
<evidence type="ECO:0000313" key="4">
    <source>
        <dbReference type="EMBL" id="CAF1567389.1"/>
    </source>
</evidence>
<keyword evidence="2" id="KW-0472">Membrane</keyword>
<dbReference type="Proteomes" id="UP000663877">
    <property type="component" value="Unassembled WGS sequence"/>
</dbReference>
<accession>A0A815Y9N8</accession>
<organism evidence="4 5">
    <name type="scientific">Adineta steineri</name>
    <dbReference type="NCBI Taxonomy" id="433720"/>
    <lineage>
        <taxon>Eukaryota</taxon>
        <taxon>Metazoa</taxon>
        <taxon>Spiralia</taxon>
        <taxon>Gnathifera</taxon>
        <taxon>Rotifera</taxon>
        <taxon>Eurotatoria</taxon>
        <taxon>Bdelloidea</taxon>
        <taxon>Adinetida</taxon>
        <taxon>Adinetidae</taxon>
        <taxon>Adineta</taxon>
    </lineage>
</organism>
<evidence type="ECO:0000313" key="3">
    <source>
        <dbReference type="EMBL" id="CAF1286723.1"/>
    </source>
</evidence>
<keyword evidence="5" id="KW-1185">Reference proteome</keyword>
<dbReference type="AlphaFoldDB" id="A0A815Y9N8"/>
<keyword evidence="2" id="KW-0812">Transmembrane</keyword>
<reference evidence="4" key="1">
    <citation type="submission" date="2021-02" db="EMBL/GenBank/DDBJ databases">
        <authorList>
            <person name="Nowell W R."/>
        </authorList>
    </citation>
    <scope>NUCLEOTIDE SEQUENCE</scope>
</reference>
<proteinExistence type="predicted"/>
<dbReference type="EMBL" id="CAJNOM010000818">
    <property type="protein sequence ID" value="CAF1567389.1"/>
    <property type="molecule type" value="Genomic_DNA"/>
</dbReference>
<evidence type="ECO:0000313" key="5">
    <source>
        <dbReference type="Proteomes" id="UP000663832"/>
    </source>
</evidence>
<protein>
    <submittedName>
        <fullName evidence="4">Uncharacterized protein</fullName>
    </submittedName>
</protein>
<name>A0A815Y9N8_9BILA</name>
<evidence type="ECO:0000256" key="1">
    <source>
        <dbReference type="SAM" id="MobiDB-lite"/>
    </source>
</evidence>
<dbReference type="EMBL" id="CAJNOI010000468">
    <property type="protein sequence ID" value="CAF1286723.1"/>
    <property type="molecule type" value="Genomic_DNA"/>
</dbReference>
<feature type="compositionally biased region" description="Polar residues" evidence="1">
    <location>
        <begin position="129"/>
        <end position="149"/>
    </location>
</feature>
<comment type="caution">
    <text evidence="4">The sequence shown here is derived from an EMBL/GenBank/DDBJ whole genome shotgun (WGS) entry which is preliminary data.</text>
</comment>